<organism evidence="2 3">
    <name type="scientific">Candidatus Curtissbacteria bacterium RIFCSPHIGHO2_01_FULL_41_11</name>
    <dbReference type="NCBI Taxonomy" id="1797711"/>
    <lineage>
        <taxon>Bacteria</taxon>
        <taxon>Candidatus Curtissiibacteriota</taxon>
    </lineage>
</organism>
<proteinExistence type="predicted"/>
<evidence type="ECO:0000313" key="2">
    <source>
        <dbReference type="EMBL" id="OGD87915.1"/>
    </source>
</evidence>
<feature type="region of interest" description="Disordered" evidence="1">
    <location>
        <begin position="1"/>
        <end position="28"/>
    </location>
</feature>
<gene>
    <name evidence="2" type="ORF">A2870_03990</name>
</gene>
<accession>A0A1F5G7W8</accession>
<dbReference type="Proteomes" id="UP000179102">
    <property type="component" value="Unassembled WGS sequence"/>
</dbReference>
<evidence type="ECO:0000313" key="3">
    <source>
        <dbReference type="Proteomes" id="UP000179102"/>
    </source>
</evidence>
<dbReference type="AlphaFoldDB" id="A0A1F5G7W8"/>
<evidence type="ECO:0000256" key="1">
    <source>
        <dbReference type="SAM" id="MobiDB-lite"/>
    </source>
</evidence>
<dbReference type="EMBL" id="MFAZ01000007">
    <property type="protein sequence ID" value="OGD87915.1"/>
    <property type="molecule type" value="Genomic_DNA"/>
</dbReference>
<name>A0A1F5G7W8_9BACT</name>
<dbReference type="STRING" id="1797711.A2870_03990"/>
<protein>
    <submittedName>
        <fullName evidence="2">Uncharacterized protein</fullName>
    </submittedName>
</protein>
<reference evidence="2 3" key="1">
    <citation type="journal article" date="2016" name="Nat. Commun.">
        <title>Thousands of microbial genomes shed light on interconnected biogeochemical processes in an aquifer system.</title>
        <authorList>
            <person name="Anantharaman K."/>
            <person name="Brown C.T."/>
            <person name="Hug L.A."/>
            <person name="Sharon I."/>
            <person name="Castelle C.J."/>
            <person name="Probst A.J."/>
            <person name="Thomas B.C."/>
            <person name="Singh A."/>
            <person name="Wilkins M.J."/>
            <person name="Karaoz U."/>
            <person name="Brodie E.L."/>
            <person name="Williams K.H."/>
            <person name="Hubbard S.S."/>
            <person name="Banfield J.F."/>
        </authorList>
    </citation>
    <scope>NUCLEOTIDE SEQUENCE [LARGE SCALE GENOMIC DNA]</scope>
</reference>
<comment type="caution">
    <text evidence="2">The sequence shown here is derived from an EMBL/GenBank/DDBJ whole genome shotgun (WGS) entry which is preliminary data.</text>
</comment>
<sequence>MPKLAKRRTPESVLIQTPQPEPPWADGARSGILATSLCTFFAQPSPLHFPIRSDIKMQHILPYPQKKGGQSK</sequence>